<evidence type="ECO:0000259" key="6">
    <source>
        <dbReference type="Pfam" id="PF01565"/>
    </source>
</evidence>
<gene>
    <name evidence="7" type="ORF">BU23DRAFT_601999</name>
</gene>
<dbReference type="InterPro" id="IPR006094">
    <property type="entry name" value="Oxid_FAD_bind_N"/>
</dbReference>
<feature type="domain" description="FAD linked oxidase N-terminal" evidence="6">
    <location>
        <begin position="99"/>
        <end position="185"/>
    </location>
</feature>
<dbReference type="GO" id="GO:0016491">
    <property type="term" value="F:oxidoreductase activity"/>
    <property type="evidence" value="ECO:0007669"/>
    <property type="project" value="UniProtKB-KW"/>
</dbReference>
<feature type="signal peptide" evidence="5">
    <location>
        <begin position="1"/>
        <end position="21"/>
    </location>
</feature>
<comment type="similarity">
    <text evidence="1">Belongs to the oxygen-dependent FAD-linked oxidoreductase family.</text>
</comment>
<dbReference type="InterPro" id="IPR050416">
    <property type="entry name" value="FAD-linked_Oxidoreductase"/>
</dbReference>
<reference evidence="7" key="1">
    <citation type="journal article" date="2020" name="Stud. Mycol.">
        <title>101 Dothideomycetes genomes: a test case for predicting lifestyles and emergence of pathogens.</title>
        <authorList>
            <person name="Haridas S."/>
            <person name="Albert R."/>
            <person name="Binder M."/>
            <person name="Bloem J."/>
            <person name="Labutti K."/>
            <person name="Salamov A."/>
            <person name="Andreopoulos B."/>
            <person name="Baker S."/>
            <person name="Barry K."/>
            <person name="Bills G."/>
            <person name="Bluhm B."/>
            <person name="Cannon C."/>
            <person name="Castanera R."/>
            <person name="Culley D."/>
            <person name="Daum C."/>
            <person name="Ezra D."/>
            <person name="Gonzalez J."/>
            <person name="Henrissat B."/>
            <person name="Kuo A."/>
            <person name="Liang C."/>
            <person name="Lipzen A."/>
            <person name="Lutzoni F."/>
            <person name="Magnuson J."/>
            <person name="Mondo S."/>
            <person name="Nolan M."/>
            <person name="Ohm R."/>
            <person name="Pangilinan J."/>
            <person name="Park H.-J."/>
            <person name="Ramirez L."/>
            <person name="Alfaro M."/>
            <person name="Sun H."/>
            <person name="Tritt A."/>
            <person name="Yoshinaga Y."/>
            <person name="Zwiers L.-H."/>
            <person name="Turgeon B."/>
            <person name="Goodwin S."/>
            <person name="Spatafora J."/>
            <person name="Crous P."/>
            <person name="Grigoriev I."/>
        </authorList>
    </citation>
    <scope>NUCLEOTIDE SEQUENCE</scope>
    <source>
        <strain evidence="7">CBS 107.79</strain>
    </source>
</reference>
<sequence length="396" mass="43202">MRGITIALSFLLSFSRTFVQSTFEAPTFEAAEALRNNGVDMLAIPALSTSSNSTTAGACAVACSALAYQFEGDVLHSNTSTYDTFTTSYWSLQQASISPHCIFTPTTPFDIPTFILISRLTQCSFAMNSGGHAAFAGARSIQGGITVAFDKMKEIALEDGRSLVGVQPGNTWHDVYKALEEEGVAVVGGRMAASEFEYAKLTPNAPIFFEYLAIPAIQDGTMIRTLANLTLQMNIPNPNGLRQTFWTATFKLDKEFSSFAADLFFEEVLGVADASALLPSLTLQVTTDPMLQNSAKKGGNTLDLSEQDGPLLLLSNMMWASKTDDDRILGTNKRIIDRAVAEEKESQFQQVIPSYGAENQARLKAVAREYDQQGVFQHLQPGYFKLEGAPSLWEQQ</sequence>
<evidence type="ECO:0000313" key="8">
    <source>
        <dbReference type="Proteomes" id="UP000800036"/>
    </source>
</evidence>
<evidence type="ECO:0000256" key="5">
    <source>
        <dbReference type="SAM" id="SignalP"/>
    </source>
</evidence>
<dbReference type="SUPFAM" id="SSF56176">
    <property type="entry name" value="FAD-binding/transporter-associated domain-like"/>
    <property type="match status" value="1"/>
</dbReference>
<evidence type="ECO:0000256" key="1">
    <source>
        <dbReference type="ARBA" id="ARBA00005466"/>
    </source>
</evidence>
<keyword evidence="2" id="KW-0285">Flavoprotein</keyword>
<dbReference type="GO" id="GO:0050660">
    <property type="term" value="F:flavin adenine dinucleotide binding"/>
    <property type="evidence" value="ECO:0007669"/>
    <property type="project" value="InterPro"/>
</dbReference>
<name>A0A6A5UVG6_9PLEO</name>
<evidence type="ECO:0000256" key="3">
    <source>
        <dbReference type="ARBA" id="ARBA00022827"/>
    </source>
</evidence>
<dbReference type="InterPro" id="IPR016169">
    <property type="entry name" value="FAD-bd_PCMH_sub2"/>
</dbReference>
<feature type="chain" id="PRO_5025666626" description="FAD linked oxidase N-terminal domain-containing protein" evidence="5">
    <location>
        <begin position="22"/>
        <end position="396"/>
    </location>
</feature>
<keyword evidence="5" id="KW-0732">Signal</keyword>
<keyword evidence="3" id="KW-0274">FAD</keyword>
<organism evidence="7 8">
    <name type="scientific">Bimuria novae-zelandiae CBS 107.79</name>
    <dbReference type="NCBI Taxonomy" id="1447943"/>
    <lineage>
        <taxon>Eukaryota</taxon>
        <taxon>Fungi</taxon>
        <taxon>Dikarya</taxon>
        <taxon>Ascomycota</taxon>
        <taxon>Pezizomycotina</taxon>
        <taxon>Dothideomycetes</taxon>
        <taxon>Pleosporomycetidae</taxon>
        <taxon>Pleosporales</taxon>
        <taxon>Massarineae</taxon>
        <taxon>Didymosphaeriaceae</taxon>
        <taxon>Bimuria</taxon>
    </lineage>
</organism>
<protein>
    <recommendedName>
        <fullName evidence="6">FAD linked oxidase N-terminal domain-containing protein</fullName>
    </recommendedName>
</protein>
<dbReference type="Pfam" id="PF01565">
    <property type="entry name" value="FAD_binding_4"/>
    <property type="match status" value="1"/>
</dbReference>
<dbReference type="InterPro" id="IPR036318">
    <property type="entry name" value="FAD-bd_PCMH-like_sf"/>
</dbReference>
<evidence type="ECO:0000256" key="2">
    <source>
        <dbReference type="ARBA" id="ARBA00022630"/>
    </source>
</evidence>
<proteinExistence type="inferred from homology"/>
<accession>A0A6A5UVG6</accession>
<keyword evidence="4" id="KW-0560">Oxidoreductase</keyword>
<dbReference type="EMBL" id="ML976717">
    <property type="protein sequence ID" value="KAF1968704.1"/>
    <property type="molecule type" value="Genomic_DNA"/>
</dbReference>
<evidence type="ECO:0000313" key="7">
    <source>
        <dbReference type="EMBL" id="KAF1968704.1"/>
    </source>
</evidence>
<dbReference type="PANTHER" id="PTHR42973">
    <property type="entry name" value="BINDING OXIDOREDUCTASE, PUTATIVE (AFU_ORTHOLOGUE AFUA_1G17690)-RELATED"/>
    <property type="match status" value="1"/>
</dbReference>
<dbReference type="Gene3D" id="3.30.465.10">
    <property type="match status" value="1"/>
</dbReference>
<keyword evidence="8" id="KW-1185">Reference proteome</keyword>
<dbReference type="OrthoDB" id="2151789at2759"/>
<evidence type="ECO:0000256" key="4">
    <source>
        <dbReference type="ARBA" id="ARBA00023002"/>
    </source>
</evidence>
<dbReference type="Proteomes" id="UP000800036">
    <property type="component" value="Unassembled WGS sequence"/>
</dbReference>
<dbReference type="PANTHER" id="PTHR42973:SF34">
    <property type="entry name" value="FAD BINDING DOMAIN PROTEIN (AFU_ORTHOLOGUE AFUA_3G02770)"/>
    <property type="match status" value="1"/>
</dbReference>
<dbReference type="AlphaFoldDB" id="A0A6A5UVG6"/>